<keyword evidence="2" id="KW-1185">Reference proteome</keyword>
<proteinExistence type="predicted"/>
<accession>A0A1L6MYC9</accession>
<evidence type="ECO:0000313" key="1">
    <source>
        <dbReference type="EMBL" id="APS00554.1"/>
    </source>
</evidence>
<sequence>MSQGWIFPHFSTDFPSTQFRHHDVKHNNEVRQMLLSKFPRLLTIRSFKNQELRFEKRARWRATSSRMVGLPSTIKIIPFFEEETIECIFMRLNQLGQVDEYTLTLYLKTSIL</sequence>
<evidence type="ECO:0000313" key="2">
    <source>
        <dbReference type="Proteomes" id="UP000185544"/>
    </source>
</evidence>
<dbReference type="EMBL" id="CP016908">
    <property type="protein sequence ID" value="APS00554.1"/>
    <property type="molecule type" value="Genomic_DNA"/>
</dbReference>
<dbReference type="AlphaFoldDB" id="A0A1L6MYC9"/>
<dbReference type="KEGG" id="pabo:BCY86_07590"/>
<name>A0A1L6MYC9_9BACT</name>
<reference evidence="1 2" key="1">
    <citation type="submission" date="2016-08" db="EMBL/GenBank/DDBJ databases">
        <title>Identification and validation of antigenic proteins from Pajaroellobacter abortibovis using de-novo genome sequence assembly and reverse vaccinology.</title>
        <authorList>
            <person name="Welly B.T."/>
            <person name="Miller M.R."/>
            <person name="Stott J.L."/>
            <person name="Blanchard M.T."/>
            <person name="Islas-Trejo A.D."/>
            <person name="O'Rourke S.M."/>
            <person name="Young A.E."/>
            <person name="Medrano J.F."/>
            <person name="Van Eenennaam A.L."/>
        </authorList>
    </citation>
    <scope>NUCLEOTIDE SEQUENCE [LARGE SCALE GENOMIC DNA]</scope>
    <source>
        <strain evidence="1 2">BTF92-0548A/99-0131</strain>
    </source>
</reference>
<gene>
    <name evidence="1" type="ORF">BCY86_07590</name>
</gene>
<protein>
    <submittedName>
        <fullName evidence="1">Uncharacterized protein</fullName>
    </submittedName>
</protein>
<organism evidence="1 2">
    <name type="scientific">Pajaroellobacter abortibovis</name>
    <dbReference type="NCBI Taxonomy" id="1882918"/>
    <lineage>
        <taxon>Bacteria</taxon>
        <taxon>Pseudomonadati</taxon>
        <taxon>Myxococcota</taxon>
        <taxon>Polyangia</taxon>
        <taxon>Polyangiales</taxon>
        <taxon>Polyangiaceae</taxon>
    </lineage>
</organism>
<dbReference type="Proteomes" id="UP000185544">
    <property type="component" value="Chromosome"/>
</dbReference>